<dbReference type="STRING" id="1797.RMCT_1488"/>
<accession>A0A100XDR1</accession>
<organism evidence="1 2">
    <name type="scientific">Mycolicibacterium thermoresistibile</name>
    <name type="common">Mycobacterium thermoresistibile</name>
    <dbReference type="NCBI Taxonomy" id="1797"/>
    <lineage>
        <taxon>Bacteria</taxon>
        <taxon>Bacillati</taxon>
        <taxon>Actinomycetota</taxon>
        <taxon>Actinomycetes</taxon>
        <taxon>Mycobacteriales</taxon>
        <taxon>Mycobacteriaceae</taxon>
        <taxon>Mycolicibacterium</taxon>
    </lineage>
</organism>
<gene>
    <name evidence="1" type="ORF">RMCT_1488</name>
</gene>
<sequence length="109" mass="10756">MQARKYSSSVDSAGTAIAVVTPPGDTSIAPGCGLVVVVPGAAGDGSVVSPGSDEHPESAAATAAVVTVARIARLRMASNLCNTGRRDAAVRTSVVLSGLTGLPRTPTRA</sequence>
<proteinExistence type="predicted"/>
<dbReference type="EMBL" id="BCTB01000009">
    <property type="protein sequence ID" value="GAT14518.1"/>
    <property type="molecule type" value="Genomic_DNA"/>
</dbReference>
<reference evidence="2" key="2">
    <citation type="submission" date="2016-02" db="EMBL/GenBank/DDBJ databases">
        <title>Draft genome sequence of five rapidly growing Mycobacterium species.</title>
        <authorList>
            <person name="Katahira K."/>
            <person name="Gotou Y."/>
            <person name="Iida K."/>
            <person name="Ogura Y."/>
            <person name="Hayashi T."/>
        </authorList>
    </citation>
    <scope>NUCLEOTIDE SEQUENCE [LARGE SCALE GENOMIC DNA]</scope>
    <source>
        <strain evidence="2">JCM6362</strain>
    </source>
</reference>
<evidence type="ECO:0000313" key="2">
    <source>
        <dbReference type="Proteomes" id="UP000069654"/>
    </source>
</evidence>
<dbReference type="AlphaFoldDB" id="A0A100XDR1"/>
<name>A0A100XDR1_MYCTH</name>
<comment type="caution">
    <text evidence="1">The sequence shown here is derived from an EMBL/GenBank/DDBJ whole genome shotgun (WGS) entry which is preliminary data.</text>
</comment>
<protein>
    <submittedName>
        <fullName evidence="1">RING finger protein unkempt-like protein</fullName>
    </submittedName>
</protein>
<dbReference type="Proteomes" id="UP000069654">
    <property type="component" value="Unassembled WGS sequence"/>
</dbReference>
<reference evidence="1 2" key="1">
    <citation type="journal article" date="2016" name="Genome Announc.">
        <title>Draft Genome Sequences of Five Rapidly Growing Mycobacterium Species, M. thermoresistibile, M. fortuitum subsp. acetamidolyticum, M. canariasense, M. brisbanense, and M. novocastrense.</title>
        <authorList>
            <person name="Katahira K."/>
            <person name="Ogura Y."/>
            <person name="Gotoh Y."/>
            <person name="Hayashi T."/>
        </authorList>
    </citation>
    <scope>NUCLEOTIDE SEQUENCE [LARGE SCALE GENOMIC DNA]</scope>
    <source>
        <strain evidence="1 2">JCM6362</strain>
    </source>
</reference>
<evidence type="ECO:0000313" key="1">
    <source>
        <dbReference type="EMBL" id="GAT14518.1"/>
    </source>
</evidence>